<evidence type="ECO:0000313" key="12">
    <source>
        <dbReference type="EMBL" id="EGR29081.1"/>
    </source>
</evidence>
<feature type="active site" evidence="8">
    <location>
        <position position="140"/>
    </location>
</feature>
<feature type="domain" description="EGF-like" evidence="10 11">
    <location>
        <begin position="450"/>
        <end position="461"/>
    </location>
</feature>
<feature type="non-terminal residue" evidence="12">
    <location>
        <position position="1"/>
    </location>
</feature>
<evidence type="ECO:0000256" key="9">
    <source>
        <dbReference type="PIRSR" id="PIRSR601577-2"/>
    </source>
</evidence>
<keyword evidence="7" id="KW-0325">Glycoprotein</keyword>
<sequence>LQNNFPQQAQPIRVTMDFSLSKITQDTEYLKNLMQHIQVYLQQLLKVIPAQGPNKFHSQKCDDIVVPIKYRTDGERNSDVHIWVVESHDTKNFLASAVYCQLDNTLKRVNYGIIKVNMNRADQNQHNSGFKKDLNNLLHECFHILGFSSGLYEYWVNPLTGDYYGEDIKKYLKTVTIREKEIQALSTPNVLATAQKYYSCPTLEGMLLENIGPNYYIGSHWKKTIMLNELMSSGQSQLDSQVSVFTIALLRDSGFYAEVNESMAEDIQWGRNRGCEFVLQFCYSETQYPEYQYKQYQVQQCSFKNNGYGLTTSSAYVDKCKYIKNQIYCEDQDYAGPLNKLTFQYFGVQSKCLQSTANDGNYFNIKSDSRRCHYVQCSPDSTQILIIITQLNYKRLFCNKQDEGKEIEIVQGEPQFGHISCPDNYREFCGYTPECPKYCSRKGICISGQCKCQSGWTGFDCNVEQKICPYFILGYNPSQCVKTCPTGFFANPDRVCRDDCPKGFYKNNENQACANCDISCIRCTGPTMNDCIECGFLAFLEEGNCVQQCRNDEFQLVDQRTCIKSVNQGCDQFCERCNFTTHSQCTLCQEQYFLNLITRKCVPAYDCPKGTFANDTTNTCEICELTGCDQCAKCPKGCLKCSRQCVSFCPENQFADIEQRKCVSIITCEQGSYYWQNKCYDKCPRGTLTENNQCLLCPQGCLECPSQQICSQCDNKNGWILQNNESCTINN</sequence>
<dbReference type="InterPro" id="IPR006212">
    <property type="entry name" value="Furin_repeat"/>
</dbReference>
<dbReference type="InterPro" id="IPR009030">
    <property type="entry name" value="Growth_fac_rcpt_cys_sf"/>
</dbReference>
<proteinExistence type="inferred from homology"/>
<keyword evidence="13" id="KW-1185">Reference proteome</keyword>
<dbReference type="GeneID" id="14905175"/>
<comment type="cofactor">
    <cofactor evidence="9">
        <name>Zn(2+)</name>
        <dbReference type="ChEBI" id="CHEBI:29105"/>
    </cofactor>
    <text evidence="9">Binds 1 zinc ion per subunit.</text>
</comment>
<dbReference type="FunFam" id="2.10.25.10:FF:000001">
    <property type="entry name" value="Tenascin C"/>
    <property type="match status" value="1"/>
</dbReference>
<dbReference type="EMBL" id="GL984186">
    <property type="protein sequence ID" value="EGR29081.1"/>
    <property type="molecule type" value="Genomic_DNA"/>
</dbReference>
<dbReference type="GO" id="GO:0004222">
    <property type="term" value="F:metalloendopeptidase activity"/>
    <property type="evidence" value="ECO:0007669"/>
    <property type="project" value="InterPro"/>
</dbReference>
<keyword evidence="4 12" id="KW-0378">Hydrolase</keyword>
<dbReference type="EC" id="2.7.1.107" evidence="12"/>
<reference evidence="12 13" key="1">
    <citation type="submission" date="2011-07" db="EMBL/GenBank/DDBJ databases">
        <authorList>
            <person name="Coyne R."/>
            <person name="Brami D."/>
            <person name="Johnson J."/>
            <person name="Hostetler J."/>
            <person name="Hannick L."/>
            <person name="Clark T."/>
            <person name="Cassidy-Hanley D."/>
            <person name="Inman J."/>
        </authorList>
    </citation>
    <scope>NUCLEOTIDE SEQUENCE [LARGE SCALE GENOMIC DNA]</scope>
    <source>
        <strain evidence="12 13">G5</strain>
    </source>
</reference>
<evidence type="ECO:0000256" key="5">
    <source>
        <dbReference type="ARBA" id="ARBA00022833"/>
    </source>
</evidence>
<dbReference type="InterPro" id="IPR000742">
    <property type="entry name" value="EGF"/>
</dbReference>
<dbReference type="GO" id="GO:0004143">
    <property type="term" value="F:ATP-dependent diacylglycerol kinase activity"/>
    <property type="evidence" value="ECO:0007669"/>
    <property type="project" value="UniProtKB-EC"/>
</dbReference>
<dbReference type="eggNOG" id="KOG3525">
    <property type="taxonomic scope" value="Eukaryota"/>
</dbReference>
<dbReference type="Gene3D" id="2.10.220.10">
    <property type="entry name" value="Hormone Receptor, Insulin-like Growth Factor Receptor 1, Chain A, domain 2"/>
    <property type="match status" value="3"/>
</dbReference>
<evidence type="ECO:0000256" key="8">
    <source>
        <dbReference type="PIRSR" id="PIRSR601577-1"/>
    </source>
</evidence>
<feature type="binding site" evidence="9">
    <location>
        <position position="220"/>
    </location>
    <ligand>
        <name>Zn(2+)</name>
        <dbReference type="ChEBI" id="CHEBI:29105"/>
        <note>catalytic</note>
    </ligand>
</feature>
<dbReference type="EC" id="3.4.21.75" evidence="12"/>
<dbReference type="RefSeq" id="XP_004030317.1">
    <property type="nucleotide sequence ID" value="XM_004030269.1"/>
</dbReference>
<dbReference type="CDD" id="cd00064">
    <property type="entry name" value="FU"/>
    <property type="match status" value="1"/>
</dbReference>
<evidence type="ECO:0000256" key="6">
    <source>
        <dbReference type="ARBA" id="ARBA00023049"/>
    </source>
</evidence>
<dbReference type="GO" id="GO:0016020">
    <property type="term" value="C:membrane"/>
    <property type="evidence" value="ECO:0007669"/>
    <property type="project" value="InterPro"/>
</dbReference>
<organism evidence="12 13">
    <name type="scientific">Ichthyophthirius multifiliis</name>
    <name type="common">White spot disease agent</name>
    <name type="synonym">Ich</name>
    <dbReference type="NCBI Taxonomy" id="5932"/>
    <lineage>
        <taxon>Eukaryota</taxon>
        <taxon>Sar</taxon>
        <taxon>Alveolata</taxon>
        <taxon>Ciliophora</taxon>
        <taxon>Intramacronucleata</taxon>
        <taxon>Oligohymenophorea</taxon>
        <taxon>Hymenostomatida</taxon>
        <taxon>Ophryoglenina</taxon>
        <taxon>Ichthyophthirius</taxon>
    </lineage>
</organism>
<dbReference type="AlphaFoldDB" id="G0R0B9"/>
<evidence type="ECO:0000256" key="3">
    <source>
        <dbReference type="ARBA" id="ARBA00022723"/>
    </source>
</evidence>
<protein>
    <submittedName>
        <fullName evidence="12">Leishmanolysin family protein, putative</fullName>
        <ecNumber evidence="12">2.7.1.107</ecNumber>
        <ecNumber evidence="12">3.4.21.75</ecNumber>
        <ecNumber evidence="12">3.4.24.36</ecNumber>
    </submittedName>
</protein>
<dbReference type="Gene3D" id="2.10.25.10">
    <property type="entry name" value="Laminin"/>
    <property type="match status" value="1"/>
</dbReference>
<evidence type="ECO:0000259" key="11">
    <source>
        <dbReference type="PROSITE" id="PS01186"/>
    </source>
</evidence>
<dbReference type="GO" id="GO:0046872">
    <property type="term" value="F:metal ion binding"/>
    <property type="evidence" value="ECO:0007669"/>
    <property type="project" value="UniProtKB-KW"/>
</dbReference>
<dbReference type="Pfam" id="PF01457">
    <property type="entry name" value="Peptidase_M8"/>
    <property type="match status" value="1"/>
</dbReference>
<evidence type="ECO:0000259" key="10">
    <source>
        <dbReference type="PROSITE" id="PS00022"/>
    </source>
</evidence>
<dbReference type="STRING" id="857967.G0R0B9"/>
<dbReference type="GO" id="GO:0005737">
    <property type="term" value="C:cytoplasm"/>
    <property type="evidence" value="ECO:0007669"/>
    <property type="project" value="TreeGrafter"/>
</dbReference>
<comment type="similarity">
    <text evidence="1">Belongs to the peptidase M8 family.</text>
</comment>
<dbReference type="OMA" id="CKACETG"/>
<dbReference type="GO" id="GO:0004252">
    <property type="term" value="F:serine-type endopeptidase activity"/>
    <property type="evidence" value="ECO:0007669"/>
    <property type="project" value="UniProtKB-EC"/>
</dbReference>
<keyword evidence="12" id="KW-0808">Transferase</keyword>
<accession>G0R0B9</accession>
<keyword evidence="5 9" id="KW-0862">Zinc</keyword>
<dbReference type="GO" id="GO:0006508">
    <property type="term" value="P:proteolysis"/>
    <property type="evidence" value="ECO:0007669"/>
    <property type="project" value="UniProtKB-KW"/>
</dbReference>
<dbReference type="FunFam" id="3.90.132.10:FF:000001">
    <property type="entry name" value="leishmanolysin-like peptidase isoform X2"/>
    <property type="match status" value="1"/>
</dbReference>
<evidence type="ECO:0000256" key="7">
    <source>
        <dbReference type="ARBA" id="ARBA00023180"/>
    </source>
</evidence>
<keyword evidence="3 9" id="KW-0479">Metal-binding</keyword>
<evidence type="ECO:0000256" key="2">
    <source>
        <dbReference type="ARBA" id="ARBA00022670"/>
    </source>
</evidence>
<dbReference type="EC" id="3.4.24.36" evidence="12"/>
<keyword evidence="2" id="KW-0645">Protease</keyword>
<dbReference type="PANTHER" id="PTHR10942:SF0">
    <property type="entry name" value="LEISHMANOLYSIN-LIKE PEPTIDASE"/>
    <property type="match status" value="1"/>
</dbReference>
<dbReference type="SMART" id="SM00261">
    <property type="entry name" value="FU"/>
    <property type="match status" value="5"/>
</dbReference>
<dbReference type="Gene3D" id="3.10.170.20">
    <property type="match status" value="1"/>
</dbReference>
<feature type="binding site" evidence="9">
    <location>
        <position position="139"/>
    </location>
    <ligand>
        <name>Zn(2+)</name>
        <dbReference type="ChEBI" id="CHEBI:29105"/>
        <note>catalytic</note>
    </ligand>
</feature>
<dbReference type="InParanoid" id="G0R0B9"/>
<evidence type="ECO:0000313" key="13">
    <source>
        <dbReference type="Proteomes" id="UP000008983"/>
    </source>
</evidence>
<dbReference type="GO" id="GO:0007155">
    <property type="term" value="P:cell adhesion"/>
    <property type="evidence" value="ECO:0007669"/>
    <property type="project" value="InterPro"/>
</dbReference>
<gene>
    <name evidence="12" type="ORF">IMG5_163370</name>
</gene>
<dbReference type="Proteomes" id="UP000008983">
    <property type="component" value="Unassembled WGS sequence"/>
</dbReference>
<feature type="binding site" evidence="9">
    <location>
        <position position="143"/>
    </location>
    <ligand>
        <name>Zn(2+)</name>
        <dbReference type="ChEBI" id="CHEBI:29105"/>
        <note>catalytic</note>
    </ligand>
</feature>
<dbReference type="SUPFAM" id="SSF55486">
    <property type="entry name" value="Metalloproteases ('zincins'), catalytic domain"/>
    <property type="match status" value="1"/>
</dbReference>
<evidence type="ECO:0000256" key="4">
    <source>
        <dbReference type="ARBA" id="ARBA00022801"/>
    </source>
</evidence>
<name>G0R0B9_ICHMU</name>
<evidence type="ECO:0000256" key="1">
    <source>
        <dbReference type="ARBA" id="ARBA00005860"/>
    </source>
</evidence>
<dbReference type="eggNOG" id="KOG2556">
    <property type="taxonomic scope" value="Eukaryota"/>
</dbReference>
<dbReference type="SUPFAM" id="SSF57184">
    <property type="entry name" value="Growth factor receptor domain"/>
    <property type="match status" value="2"/>
</dbReference>
<dbReference type="PROSITE" id="PS00022">
    <property type="entry name" value="EGF_1"/>
    <property type="match status" value="1"/>
</dbReference>
<dbReference type="PANTHER" id="PTHR10942">
    <property type="entry name" value="LEISHMANOLYSIN-LIKE PEPTIDASE"/>
    <property type="match status" value="1"/>
</dbReference>
<dbReference type="Gene3D" id="3.90.132.10">
    <property type="entry name" value="Leishmanolysin , domain 2"/>
    <property type="match status" value="1"/>
</dbReference>
<dbReference type="Pfam" id="PF23106">
    <property type="entry name" value="EGF_Teneurin"/>
    <property type="match status" value="1"/>
</dbReference>
<dbReference type="OrthoDB" id="298063at2759"/>
<dbReference type="PROSITE" id="PS01186">
    <property type="entry name" value="EGF_2"/>
    <property type="match status" value="1"/>
</dbReference>
<dbReference type="InterPro" id="IPR001577">
    <property type="entry name" value="Peptidase_M8"/>
</dbReference>
<keyword evidence="6 9" id="KW-0482">Metalloprotease</keyword>